<dbReference type="EMBL" id="LTDF01000053">
    <property type="protein sequence ID" value="KXT53691.1"/>
    <property type="molecule type" value="Genomic_DNA"/>
</dbReference>
<dbReference type="PROSITE" id="PS51257">
    <property type="entry name" value="PROKAR_LIPOPROTEIN"/>
    <property type="match status" value="1"/>
</dbReference>
<feature type="chain" id="PRO_5007487478" description="Substrate import-associated zinc metallohydrolase lipoprotein" evidence="1">
    <location>
        <begin position="22"/>
        <end position="291"/>
    </location>
</feature>
<feature type="signal peptide" evidence="1">
    <location>
        <begin position="1"/>
        <end position="21"/>
    </location>
</feature>
<organism evidence="2">
    <name type="scientific">Bacteroides intestinalis</name>
    <dbReference type="NCBI Taxonomy" id="329854"/>
    <lineage>
        <taxon>Bacteria</taxon>
        <taxon>Pseudomonadati</taxon>
        <taxon>Bacteroidota</taxon>
        <taxon>Bacteroidia</taxon>
        <taxon>Bacteroidales</taxon>
        <taxon>Bacteroidaceae</taxon>
        <taxon>Bacteroides</taxon>
    </lineage>
</organism>
<name>A0A139LQF8_9BACE</name>
<evidence type="ECO:0000313" key="3">
    <source>
        <dbReference type="Proteomes" id="UP000070319"/>
    </source>
</evidence>
<evidence type="ECO:0000256" key="1">
    <source>
        <dbReference type="SAM" id="SignalP"/>
    </source>
</evidence>
<dbReference type="Gene3D" id="3.40.390.70">
    <property type="match status" value="1"/>
</dbReference>
<evidence type="ECO:0008006" key="4">
    <source>
        <dbReference type="Google" id="ProtNLM"/>
    </source>
</evidence>
<dbReference type="InterPro" id="IPR030890">
    <property type="entry name" value="LP_HExxH_w_TonB"/>
</dbReference>
<reference evidence="2 3" key="1">
    <citation type="submission" date="2016-02" db="EMBL/GenBank/DDBJ databases">
        <authorList>
            <person name="Wen L."/>
            <person name="He K."/>
            <person name="Yang H."/>
        </authorList>
    </citation>
    <scope>NUCLEOTIDE SEQUENCE [LARGE SCALE GENOMIC DNA]</scope>
    <source>
        <strain evidence="2 3">KLE1704</strain>
    </source>
</reference>
<protein>
    <recommendedName>
        <fullName evidence="4">Substrate import-associated zinc metallohydrolase lipoprotein</fullName>
    </recommendedName>
</protein>
<gene>
    <name evidence="2" type="ORF">HMPREF2531_01329</name>
</gene>
<dbReference type="PATRIC" id="fig|329854.7.peg.1347"/>
<keyword evidence="1" id="KW-0732">Signal</keyword>
<dbReference type="RefSeq" id="WP_026367590.1">
    <property type="nucleotide sequence ID" value="NZ_KQ968684.1"/>
</dbReference>
<accession>A0A139LQF8</accession>
<dbReference type="Proteomes" id="UP000070319">
    <property type="component" value="Unassembled WGS sequence"/>
</dbReference>
<evidence type="ECO:0000313" key="2">
    <source>
        <dbReference type="EMBL" id="KXT53691.1"/>
    </source>
</evidence>
<sequence length="291" mass="33035">MKKIKVFILLALALAAVSCSEEDLDSKSIFDTSSPERNAFETWILNNYTEPYNIDLKYRFEDIESDMKYNVTPAAYDKSVALAKLVKYLWIEAYEELVGQEFVATYCPKVLHFVGSPEYEKSGGSMVLGTAEGGLKITLFNVNGLNPENPDAEILNEWYFKTMHHEFAHILHQTKNYSTDFNTISAGKYTGPGWMNITDQEARQMGFVSNYASTETQEDFVETIAIYVTYTKAQWQNILNEAGEAGAAIILQKFEMVKEYLAESWGIDIDMLHNIVQEREENIGDLDLGTL</sequence>
<proteinExistence type="predicted"/>
<dbReference type="SUPFAM" id="SSF55486">
    <property type="entry name" value="Metalloproteases ('zincins'), catalytic domain"/>
    <property type="match status" value="1"/>
</dbReference>
<dbReference type="Pfam" id="PF15890">
    <property type="entry name" value="Peptidase_Mx1"/>
    <property type="match status" value="1"/>
</dbReference>
<dbReference type="AlphaFoldDB" id="A0A139LQF8"/>
<comment type="caution">
    <text evidence="2">The sequence shown here is derived from an EMBL/GenBank/DDBJ whole genome shotgun (WGS) entry which is preliminary data.</text>
</comment>
<dbReference type="NCBIfam" id="TIGR04549">
    <property type="entry name" value="LP_HExxH_w_tonB"/>
    <property type="match status" value="1"/>
</dbReference>